<dbReference type="Gene3D" id="1.25.40.10">
    <property type="entry name" value="Tetratricopeptide repeat domain"/>
    <property type="match status" value="1"/>
</dbReference>
<name>A0ABV9NZ79_9FLAO</name>
<dbReference type="InterPro" id="IPR011990">
    <property type="entry name" value="TPR-like_helical_dom_sf"/>
</dbReference>
<gene>
    <name evidence="2" type="ORF">ACFO3U_01480</name>
</gene>
<comment type="caution">
    <text evidence="2">The sequence shown here is derived from an EMBL/GenBank/DDBJ whole genome shotgun (WGS) entry which is preliminary data.</text>
</comment>
<accession>A0ABV9NZ79</accession>
<evidence type="ECO:0000313" key="3">
    <source>
        <dbReference type="Proteomes" id="UP001595885"/>
    </source>
</evidence>
<reference evidence="3" key="1">
    <citation type="journal article" date="2019" name="Int. J. Syst. Evol. Microbiol.">
        <title>The Global Catalogue of Microorganisms (GCM) 10K type strain sequencing project: providing services to taxonomists for standard genome sequencing and annotation.</title>
        <authorList>
            <consortium name="The Broad Institute Genomics Platform"/>
            <consortium name="The Broad Institute Genome Sequencing Center for Infectious Disease"/>
            <person name="Wu L."/>
            <person name="Ma J."/>
        </authorList>
    </citation>
    <scope>NUCLEOTIDE SEQUENCE [LARGE SCALE GENOMIC DNA]</scope>
    <source>
        <strain evidence="3">CCUG 50349</strain>
    </source>
</reference>
<dbReference type="SUPFAM" id="SSF48452">
    <property type="entry name" value="TPR-like"/>
    <property type="match status" value="1"/>
</dbReference>
<dbReference type="RefSeq" id="WP_379737734.1">
    <property type="nucleotide sequence ID" value="NZ_JBHSGW010000001.1"/>
</dbReference>
<dbReference type="Proteomes" id="UP001595885">
    <property type="component" value="Unassembled WGS sequence"/>
</dbReference>
<dbReference type="EMBL" id="JBHSGW010000001">
    <property type="protein sequence ID" value="MFC4738657.1"/>
    <property type="molecule type" value="Genomic_DNA"/>
</dbReference>
<keyword evidence="1" id="KW-1133">Transmembrane helix</keyword>
<evidence type="ECO:0000313" key="2">
    <source>
        <dbReference type="EMBL" id="MFC4738657.1"/>
    </source>
</evidence>
<organism evidence="2 3">
    <name type="scientific">Flavobacterium ponti</name>
    <dbReference type="NCBI Taxonomy" id="665133"/>
    <lineage>
        <taxon>Bacteria</taxon>
        <taxon>Pseudomonadati</taxon>
        <taxon>Bacteroidota</taxon>
        <taxon>Flavobacteriia</taxon>
        <taxon>Flavobacteriales</taxon>
        <taxon>Flavobacteriaceae</taxon>
        <taxon>Flavobacterium</taxon>
    </lineage>
</organism>
<protein>
    <submittedName>
        <fullName evidence="2">Tol-pal system YbgF family protein</fullName>
    </submittedName>
</protein>
<feature type="transmembrane region" description="Helical" evidence="1">
    <location>
        <begin position="87"/>
        <end position="105"/>
    </location>
</feature>
<proteinExistence type="predicted"/>
<keyword evidence="1" id="KW-0812">Transmembrane</keyword>
<keyword evidence="1" id="KW-0472">Membrane</keyword>
<evidence type="ECO:0000256" key="1">
    <source>
        <dbReference type="SAM" id="Phobius"/>
    </source>
</evidence>
<keyword evidence="3" id="KW-1185">Reference proteome</keyword>
<sequence>MQEELYIAFENYLNNEMTLEQKNAFENQLQNDEDFKKQFELYKETNSFLEVKFSKETSDFKENLKSISENHFANSTKKKSKVISLQSKWFAIAAMLVVFIGVWYLNQGTNPSYSDYNFHNEAHFVERSEGNPDLKAAQDYFNAKDYQKSSESFAKIDNLTNPEVQLFYAISLIETDKYSKAKILLENVSQGNSVYKEEAIWYLALSSLKQRKYDESKKYLKQITEDSEKYSSAQKLLNDLE</sequence>